<dbReference type="InterPro" id="IPR050745">
    <property type="entry name" value="Multifunctional_regulatory"/>
</dbReference>
<dbReference type="Gene3D" id="1.25.40.20">
    <property type="entry name" value="Ankyrin repeat-containing domain"/>
    <property type="match status" value="1"/>
</dbReference>
<sequence length="456" mass="47358">MADGVVQALPAAVRQLRAAGIPEQEAVDSATVAAPRRSGSATETALARGSACGRGSEARALPDGATADCAGTRRGVMPASCSLAARRGGLCHSGVEVFEGAYGTVCAHQPLSTSARYLVCMAFPDSVSEIAERYGLIVSGLNGVSAPTHVQAARGPSGRVRSAVTKMELSHCELQGDGVKEARRHGDGELEGEAFDVVRPLDEAQRQLQLGLEARAQAESAMLESATWRLRRQQSGRTPLHDAAERGDASACGELLADPRWDANARDIHGCIALHYAAEAPPGRLLRALRENSEAGVRAALAEDPHAAKEPFMDHGFEPPLCAAVRLGCRAGVVRLLAAAGADARARDTRGRSPLELLSSGAAPQAMFGPPLDEVPPLAGLGDWAQWVRDHEEGVAAALLEVGAEPSGSGEGRATGCRSAMQLARSEGKEHLIALFCDSSRGAPPGRVSGLPAPAT</sequence>
<organism evidence="4 5">
    <name type="scientific">Prorocentrum cordatum</name>
    <dbReference type="NCBI Taxonomy" id="2364126"/>
    <lineage>
        <taxon>Eukaryota</taxon>
        <taxon>Sar</taxon>
        <taxon>Alveolata</taxon>
        <taxon>Dinophyceae</taxon>
        <taxon>Prorocentrales</taxon>
        <taxon>Prorocentraceae</taxon>
        <taxon>Prorocentrum</taxon>
    </lineage>
</organism>
<evidence type="ECO:0000256" key="2">
    <source>
        <dbReference type="ARBA" id="ARBA00023043"/>
    </source>
</evidence>
<evidence type="ECO:0000313" key="5">
    <source>
        <dbReference type="Proteomes" id="UP001189429"/>
    </source>
</evidence>
<keyword evidence="5" id="KW-1185">Reference proteome</keyword>
<dbReference type="PANTHER" id="PTHR24189">
    <property type="entry name" value="MYOTROPHIN"/>
    <property type="match status" value="1"/>
</dbReference>
<gene>
    <name evidence="4" type="ORF">PCOR1329_LOCUS37647</name>
</gene>
<evidence type="ECO:0000313" key="4">
    <source>
        <dbReference type="EMBL" id="CAK0843231.1"/>
    </source>
</evidence>
<evidence type="ECO:0008006" key="6">
    <source>
        <dbReference type="Google" id="ProtNLM"/>
    </source>
</evidence>
<dbReference type="InterPro" id="IPR036770">
    <property type="entry name" value="Ankyrin_rpt-contain_sf"/>
</dbReference>
<dbReference type="PROSITE" id="PS50088">
    <property type="entry name" value="ANK_REPEAT"/>
    <property type="match status" value="1"/>
</dbReference>
<dbReference type="PROSITE" id="PS50297">
    <property type="entry name" value="ANK_REP_REGION"/>
    <property type="match status" value="1"/>
</dbReference>
<protein>
    <recommendedName>
        <fullName evidence="6">ANK_REP_REGION domain-containing protein</fullName>
    </recommendedName>
</protein>
<name>A0ABN9TC10_9DINO</name>
<keyword evidence="2 3" id="KW-0040">ANK repeat</keyword>
<dbReference type="EMBL" id="CAUYUJ010014562">
    <property type="protein sequence ID" value="CAK0843231.1"/>
    <property type="molecule type" value="Genomic_DNA"/>
</dbReference>
<keyword evidence="1" id="KW-0677">Repeat</keyword>
<accession>A0ABN9TC10</accession>
<proteinExistence type="predicted"/>
<dbReference type="Pfam" id="PF00023">
    <property type="entry name" value="Ank"/>
    <property type="match status" value="1"/>
</dbReference>
<evidence type="ECO:0000256" key="3">
    <source>
        <dbReference type="PROSITE-ProRule" id="PRU00023"/>
    </source>
</evidence>
<dbReference type="PANTHER" id="PTHR24189:SF50">
    <property type="entry name" value="ANKYRIN REPEAT AND SOCS BOX PROTEIN 2"/>
    <property type="match status" value="1"/>
</dbReference>
<reference evidence="4" key="1">
    <citation type="submission" date="2023-10" db="EMBL/GenBank/DDBJ databases">
        <authorList>
            <person name="Chen Y."/>
            <person name="Shah S."/>
            <person name="Dougan E. K."/>
            <person name="Thang M."/>
            <person name="Chan C."/>
        </authorList>
    </citation>
    <scope>NUCLEOTIDE SEQUENCE [LARGE SCALE GENOMIC DNA]</scope>
</reference>
<dbReference type="InterPro" id="IPR002110">
    <property type="entry name" value="Ankyrin_rpt"/>
</dbReference>
<comment type="caution">
    <text evidence="4">The sequence shown here is derived from an EMBL/GenBank/DDBJ whole genome shotgun (WGS) entry which is preliminary data.</text>
</comment>
<dbReference type="PRINTS" id="PR01415">
    <property type="entry name" value="ANKYRIN"/>
</dbReference>
<dbReference type="Proteomes" id="UP001189429">
    <property type="component" value="Unassembled WGS sequence"/>
</dbReference>
<dbReference type="SUPFAM" id="SSF48403">
    <property type="entry name" value="Ankyrin repeat"/>
    <property type="match status" value="1"/>
</dbReference>
<feature type="repeat" description="ANK" evidence="3">
    <location>
        <begin position="235"/>
        <end position="268"/>
    </location>
</feature>
<evidence type="ECO:0000256" key="1">
    <source>
        <dbReference type="ARBA" id="ARBA00022737"/>
    </source>
</evidence>